<dbReference type="SMART" id="SM00530">
    <property type="entry name" value="HTH_XRE"/>
    <property type="match status" value="1"/>
</dbReference>
<protein>
    <submittedName>
        <fullName evidence="2">Transcriptional regulator</fullName>
    </submittedName>
</protein>
<feature type="domain" description="HTH cro/C1-type" evidence="1">
    <location>
        <begin position="5"/>
        <end position="60"/>
    </location>
</feature>
<dbReference type="CDD" id="cd00093">
    <property type="entry name" value="HTH_XRE"/>
    <property type="match status" value="1"/>
</dbReference>
<organism evidence="2 3">
    <name type="scientific">Latilactobacillus curvatus</name>
    <name type="common">Lactobacillus curvatus</name>
    <dbReference type="NCBI Taxonomy" id="28038"/>
    <lineage>
        <taxon>Bacteria</taxon>
        <taxon>Bacillati</taxon>
        <taxon>Bacillota</taxon>
        <taxon>Bacilli</taxon>
        <taxon>Lactobacillales</taxon>
        <taxon>Lactobacillaceae</taxon>
        <taxon>Latilactobacillus</taxon>
    </lineage>
</organism>
<evidence type="ECO:0000313" key="3">
    <source>
        <dbReference type="Proteomes" id="UP000825100"/>
    </source>
</evidence>
<name>A0ABM7QR71_LATCU</name>
<dbReference type="InterPro" id="IPR010982">
    <property type="entry name" value="Lambda_DNA-bd_dom_sf"/>
</dbReference>
<dbReference type="InterPro" id="IPR001387">
    <property type="entry name" value="Cro/C1-type_HTH"/>
</dbReference>
<evidence type="ECO:0000313" key="2">
    <source>
        <dbReference type="EMBL" id="BCX29490.1"/>
    </source>
</evidence>
<sequence>MWHQIESIMKLNNINQRQLAKKMQVSPGTLTELKKGRIKKPSFDLMCKFADALDVSLDEFRKKEDKPCNH</sequence>
<dbReference type="Gene3D" id="1.10.260.40">
    <property type="entry name" value="lambda repressor-like DNA-binding domains"/>
    <property type="match status" value="1"/>
</dbReference>
<reference evidence="2 3" key="1">
    <citation type="submission" date="2021-05" db="EMBL/GenBank/DDBJ databases">
        <title>Complete Genome Sequence of Latilactobacillus sp. Strain WDN19, a High D-Aspartate-producing Lactic Acid Bacterium Isolated from a Japanese Pickle.</title>
        <authorList>
            <person name="Kajitani K."/>
            <person name="Takahashi S."/>
        </authorList>
    </citation>
    <scope>NUCLEOTIDE SEQUENCE [LARGE SCALE GENOMIC DNA]</scope>
    <source>
        <strain evidence="2 3">WDN19</strain>
    </source>
</reference>
<dbReference type="Pfam" id="PF01381">
    <property type="entry name" value="HTH_3"/>
    <property type="match status" value="1"/>
</dbReference>
<gene>
    <name evidence="2" type="ORF">LTWDN19_00570</name>
</gene>
<evidence type="ECO:0000259" key="1">
    <source>
        <dbReference type="PROSITE" id="PS50943"/>
    </source>
</evidence>
<dbReference type="PROSITE" id="PS50943">
    <property type="entry name" value="HTH_CROC1"/>
    <property type="match status" value="1"/>
</dbReference>
<dbReference type="EMBL" id="AP024685">
    <property type="protein sequence ID" value="BCX29490.1"/>
    <property type="molecule type" value="Genomic_DNA"/>
</dbReference>
<proteinExistence type="predicted"/>
<dbReference type="Proteomes" id="UP000825100">
    <property type="component" value="Chromosome"/>
</dbReference>
<dbReference type="RefSeq" id="WP_221276543.1">
    <property type="nucleotide sequence ID" value="NZ_AP024685.1"/>
</dbReference>
<dbReference type="SUPFAM" id="SSF47413">
    <property type="entry name" value="lambda repressor-like DNA-binding domains"/>
    <property type="match status" value="1"/>
</dbReference>
<accession>A0ABM7QR71</accession>
<keyword evidence="3" id="KW-1185">Reference proteome</keyword>